<dbReference type="RefSeq" id="WP_220716488.1">
    <property type="nucleotide sequence ID" value="NZ_JAIFRO010000001.1"/>
</dbReference>
<feature type="chain" id="PRO_5046151114" evidence="1">
    <location>
        <begin position="24"/>
        <end position="338"/>
    </location>
</feature>
<organism evidence="3 4">
    <name type="scientific">Bartonella raoultii</name>
    <dbReference type="NCBI Taxonomy" id="1457020"/>
    <lineage>
        <taxon>Bacteria</taxon>
        <taxon>Pseudomonadati</taxon>
        <taxon>Pseudomonadota</taxon>
        <taxon>Alphaproteobacteria</taxon>
        <taxon>Hyphomicrobiales</taxon>
        <taxon>Bartonellaceae</taxon>
        <taxon>Bartonella</taxon>
    </lineage>
</organism>
<dbReference type="EMBL" id="JAIFRO010000001">
    <property type="protein sequence ID" value="MBX4335175.1"/>
    <property type="molecule type" value="Genomic_DNA"/>
</dbReference>
<evidence type="ECO:0000313" key="4">
    <source>
        <dbReference type="Proteomes" id="UP000746918"/>
    </source>
</evidence>
<protein>
    <submittedName>
        <fullName evidence="3">DUF3472 domain-containing protein</fullName>
    </submittedName>
</protein>
<proteinExistence type="predicted"/>
<feature type="domain" description="Metalloprotease StcE beta-sandwich" evidence="2">
    <location>
        <begin position="273"/>
        <end position="336"/>
    </location>
</feature>
<accession>A0ABS7I3L7</accession>
<evidence type="ECO:0000313" key="3">
    <source>
        <dbReference type="EMBL" id="MBX4335175.1"/>
    </source>
</evidence>
<sequence length="338" mass="37828">MNDRLKKIFFVFLLFLITSPSYAIVAGGIVTVQHKWPAGREFDKLSFFEQISYDGGPKSHYYWASQFSFKNGNGGYIGLQNSKGVHFVNYSIWNAVGWKSKHCKRFSGEGSGVQCQIKMPWKVGHQYRLDVSKEENLVTGTIIDLMDRTKTTLGVIEVPKTFGKFDGSLHFVEEYSQGNEQLASCFVMGAQSSIFRAPIGDDTVKAKHMTYSYGNCNDPYVVQTACNDDACVNTVSNLGGKPISHVSEVAFVNGEDLSAETISNVLKKADLAIIRLEDGSWVPNIYFPQPDLFKEKSILIDHKASYGSVIYVNNSKHQSHTGEEIIYTSDGRHWKIVK</sequence>
<dbReference type="Pfam" id="PF20944">
    <property type="entry name" value="StcE_b-sandwich"/>
    <property type="match status" value="1"/>
</dbReference>
<dbReference type="Gene3D" id="2.60.120.1230">
    <property type="match status" value="1"/>
</dbReference>
<reference evidence="3 4" key="1">
    <citation type="submission" date="2021-08" db="EMBL/GenBank/DDBJ databases">
        <title>Bartonella raoulti 094 sp. nov.</title>
        <authorList>
            <person name="Zgheib R."/>
            <person name="Hammoud A."/>
        </authorList>
    </citation>
    <scope>NUCLEOTIDE SEQUENCE [LARGE SCALE GENOMIC DNA]</scope>
    <source>
        <strain evidence="3 4">094</strain>
    </source>
</reference>
<dbReference type="Pfam" id="PF11958">
    <property type="entry name" value="DUF3472"/>
    <property type="match status" value="1"/>
</dbReference>
<name>A0ABS7I3L7_9HYPH</name>
<keyword evidence="4" id="KW-1185">Reference proteome</keyword>
<gene>
    <name evidence="3" type="ORF">K3248_00895</name>
</gene>
<evidence type="ECO:0000259" key="2">
    <source>
        <dbReference type="Pfam" id="PF20944"/>
    </source>
</evidence>
<keyword evidence="1" id="KW-0732">Signal</keyword>
<evidence type="ECO:0000256" key="1">
    <source>
        <dbReference type="SAM" id="SignalP"/>
    </source>
</evidence>
<dbReference type="InterPro" id="IPR021862">
    <property type="entry name" value="DUF3472"/>
</dbReference>
<dbReference type="InterPro" id="IPR048990">
    <property type="entry name" value="StcE_b-sandwich"/>
</dbReference>
<comment type="caution">
    <text evidence="3">The sequence shown here is derived from an EMBL/GenBank/DDBJ whole genome shotgun (WGS) entry which is preliminary data.</text>
</comment>
<dbReference type="Proteomes" id="UP000746918">
    <property type="component" value="Unassembled WGS sequence"/>
</dbReference>
<feature type="signal peptide" evidence="1">
    <location>
        <begin position="1"/>
        <end position="23"/>
    </location>
</feature>